<evidence type="ECO:0000313" key="5">
    <source>
        <dbReference type="Proteomes" id="UP000478052"/>
    </source>
</evidence>
<evidence type="ECO:0000313" key="4">
    <source>
        <dbReference type="EMBL" id="KAF0689744.1"/>
    </source>
</evidence>
<dbReference type="InterPro" id="IPR001878">
    <property type="entry name" value="Znf_CCHC"/>
</dbReference>
<evidence type="ECO:0000256" key="1">
    <source>
        <dbReference type="PROSITE-ProRule" id="PRU00047"/>
    </source>
</evidence>
<evidence type="ECO:0000259" key="3">
    <source>
        <dbReference type="PROSITE" id="PS50158"/>
    </source>
</evidence>
<accession>A0A6G0VJD7</accession>
<reference evidence="4 5" key="1">
    <citation type="submission" date="2019-08" db="EMBL/GenBank/DDBJ databases">
        <title>Whole genome of Aphis craccivora.</title>
        <authorList>
            <person name="Voronova N.V."/>
            <person name="Shulinski R.S."/>
            <person name="Bandarenka Y.V."/>
            <person name="Zhorov D.G."/>
            <person name="Warner D."/>
        </authorList>
    </citation>
    <scope>NUCLEOTIDE SEQUENCE [LARGE SCALE GENOMIC DNA]</scope>
    <source>
        <strain evidence="4">180601</strain>
        <tissue evidence="4">Whole Body</tissue>
    </source>
</reference>
<feature type="compositionally biased region" description="Basic and acidic residues" evidence="2">
    <location>
        <begin position="324"/>
        <end position="368"/>
    </location>
</feature>
<dbReference type="EMBL" id="VUJU01016275">
    <property type="protein sequence ID" value="KAF0689744.1"/>
    <property type="molecule type" value="Genomic_DNA"/>
</dbReference>
<feature type="compositionally biased region" description="Polar residues" evidence="2">
    <location>
        <begin position="231"/>
        <end position="243"/>
    </location>
</feature>
<keyword evidence="1" id="KW-0479">Metal-binding</keyword>
<dbReference type="InterPro" id="IPR005162">
    <property type="entry name" value="Retrotrans_gag_dom"/>
</dbReference>
<keyword evidence="4" id="KW-0418">Kinase</keyword>
<dbReference type="PANTHER" id="PTHR33194:SF4">
    <property type="entry name" value="CCHC-TYPE DOMAIN-CONTAINING PROTEIN"/>
    <property type="match status" value="1"/>
</dbReference>
<dbReference type="Gene3D" id="4.10.60.10">
    <property type="entry name" value="Zinc finger, CCHC-type"/>
    <property type="match status" value="1"/>
</dbReference>
<dbReference type="GO" id="GO:0008270">
    <property type="term" value="F:zinc ion binding"/>
    <property type="evidence" value="ECO:0007669"/>
    <property type="project" value="UniProtKB-KW"/>
</dbReference>
<keyword evidence="1" id="KW-0862">Zinc</keyword>
<feature type="region of interest" description="Disordered" evidence="2">
    <location>
        <begin position="191"/>
        <end position="368"/>
    </location>
</feature>
<dbReference type="InterPro" id="IPR036875">
    <property type="entry name" value="Znf_CCHC_sf"/>
</dbReference>
<organism evidence="4 5">
    <name type="scientific">Aphis craccivora</name>
    <name type="common">Cowpea aphid</name>
    <dbReference type="NCBI Taxonomy" id="307492"/>
    <lineage>
        <taxon>Eukaryota</taxon>
        <taxon>Metazoa</taxon>
        <taxon>Ecdysozoa</taxon>
        <taxon>Arthropoda</taxon>
        <taxon>Hexapoda</taxon>
        <taxon>Insecta</taxon>
        <taxon>Pterygota</taxon>
        <taxon>Neoptera</taxon>
        <taxon>Paraneoptera</taxon>
        <taxon>Hemiptera</taxon>
        <taxon>Sternorrhyncha</taxon>
        <taxon>Aphidomorpha</taxon>
        <taxon>Aphidoidea</taxon>
        <taxon>Aphididae</taxon>
        <taxon>Aphidini</taxon>
        <taxon>Aphis</taxon>
        <taxon>Aphis</taxon>
    </lineage>
</organism>
<feature type="domain" description="CCHC-type" evidence="3">
    <location>
        <begin position="380"/>
        <end position="395"/>
    </location>
</feature>
<proteinExistence type="predicted"/>
<dbReference type="SUPFAM" id="SSF57756">
    <property type="entry name" value="Retrovirus zinc finger-like domains"/>
    <property type="match status" value="1"/>
</dbReference>
<dbReference type="PROSITE" id="PS50158">
    <property type="entry name" value="ZF_CCHC"/>
    <property type="match status" value="1"/>
</dbReference>
<comment type="caution">
    <text evidence="4">The sequence shown here is derived from an EMBL/GenBank/DDBJ whole genome shotgun (WGS) entry which is preliminary data.</text>
</comment>
<sequence length="399" mass="48646">QYEKAGLINNWDDNDKVKFLSIFLKDTAGTFLENLENIKTHWNWVELKNEFLNEFQPIGYSILLKTKLENRKQEDTESIMSFVTDIENLCRQVERNMKEEDICTYILKGLKEPILNAISLHDNSSLLKIKTNLKKYELMQFRINSRGQPGFNEYTDILNKQIMQVGKYSRDRVEELSAKIDQLSNSIKKVNFKDNPYNRENSNDRNTYRGFRDNSQNREERSRNYEKNSNRYRNNSPYPNKSNYENRERSTDRNYEKPNKHNYYRDNSYDRNFNRQNDRFSRVQNRDRSYSRDRNYDEKEIKYDRNSNRSRDNSRSRYYNSDYTRYEQKGASDRSRRGDYDDEYRKNESKKQYNRENSRERTPERYKGHRYEKEFDRVTCYRCNEKGHYADQCTNPKND</sequence>
<keyword evidence="5" id="KW-1185">Reference proteome</keyword>
<dbReference type="OrthoDB" id="6624675at2759"/>
<feature type="compositionally biased region" description="Basic and acidic residues" evidence="2">
    <location>
        <begin position="201"/>
        <end position="229"/>
    </location>
</feature>
<protein>
    <submittedName>
        <fullName evidence="4">Serine/threonine-protein kinase fray2-like</fullName>
    </submittedName>
</protein>
<dbReference type="Pfam" id="PF03732">
    <property type="entry name" value="Retrotrans_gag"/>
    <property type="match status" value="1"/>
</dbReference>
<evidence type="ECO:0000256" key="2">
    <source>
        <dbReference type="SAM" id="MobiDB-lite"/>
    </source>
</evidence>
<dbReference type="AlphaFoldDB" id="A0A6G0VJD7"/>
<dbReference type="PANTHER" id="PTHR33194">
    <property type="entry name" value="ZINC KNUCKLE DOMAINCONTAINING PROTEIN"/>
    <property type="match status" value="1"/>
</dbReference>
<dbReference type="SMART" id="SM00343">
    <property type="entry name" value="ZnF_C2HC"/>
    <property type="match status" value="1"/>
</dbReference>
<keyword evidence="1" id="KW-0863">Zinc-finger</keyword>
<dbReference type="GO" id="GO:0003676">
    <property type="term" value="F:nucleic acid binding"/>
    <property type="evidence" value="ECO:0007669"/>
    <property type="project" value="InterPro"/>
</dbReference>
<dbReference type="Proteomes" id="UP000478052">
    <property type="component" value="Unassembled WGS sequence"/>
</dbReference>
<feature type="non-terminal residue" evidence="4">
    <location>
        <position position="1"/>
    </location>
</feature>
<dbReference type="GO" id="GO:0016301">
    <property type="term" value="F:kinase activity"/>
    <property type="evidence" value="ECO:0007669"/>
    <property type="project" value="UniProtKB-KW"/>
</dbReference>
<keyword evidence="4" id="KW-0808">Transferase</keyword>
<name>A0A6G0VJD7_APHCR</name>
<dbReference type="Pfam" id="PF00098">
    <property type="entry name" value="zf-CCHC"/>
    <property type="match status" value="1"/>
</dbReference>
<gene>
    <name evidence="4" type="ORF">FWK35_00038742</name>
</gene>
<feature type="compositionally biased region" description="Basic and acidic residues" evidence="2">
    <location>
        <begin position="244"/>
        <end position="315"/>
    </location>
</feature>